<name>A0A1I4XTQ6_CHROL</name>
<reference evidence="3" key="1">
    <citation type="submission" date="2016-10" db="EMBL/GenBank/DDBJ databases">
        <authorList>
            <person name="Varghese N."/>
            <person name="Submissions S."/>
        </authorList>
    </citation>
    <scope>NUCLEOTIDE SEQUENCE [LARGE SCALE GENOMIC DNA]</scope>
    <source>
        <strain evidence="3">DSM 25575</strain>
    </source>
</reference>
<dbReference type="OrthoDB" id="1274328at2"/>
<evidence type="ECO:0000256" key="1">
    <source>
        <dbReference type="SAM" id="MobiDB-lite"/>
    </source>
</evidence>
<feature type="region of interest" description="Disordered" evidence="1">
    <location>
        <begin position="28"/>
        <end position="65"/>
    </location>
</feature>
<dbReference type="AlphaFoldDB" id="A0A1I4XTQ6"/>
<accession>A0A1I4XTQ6</accession>
<protein>
    <submittedName>
        <fullName evidence="2">Uncharacterized protein</fullName>
    </submittedName>
</protein>
<evidence type="ECO:0000313" key="3">
    <source>
        <dbReference type="Proteomes" id="UP000198769"/>
    </source>
</evidence>
<dbReference type="Proteomes" id="UP000198769">
    <property type="component" value="Unassembled WGS sequence"/>
</dbReference>
<proteinExistence type="predicted"/>
<dbReference type="RefSeq" id="WP_090024378.1">
    <property type="nucleotide sequence ID" value="NZ_FOVD01000002.1"/>
</dbReference>
<gene>
    <name evidence="2" type="ORF">SAMN05421594_2107</name>
</gene>
<organism evidence="2 3">
    <name type="scientific">Chryseobacterium oleae</name>
    <dbReference type="NCBI Taxonomy" id="491207"/>
    <lineage>
        <taxon>Bacteria</taxon>
        <taxon>Pseudomonadati</taxon>
        <taxon>Bacteroidota</taxon>
        <taxon>Flavobacteriia</taxon>
        <taxon>Flavobacteriales</taxon>
        <taxon>Weeksellaceae</taxon>
        <taxon>Chryseobacterium group</taxon>
        <taxon>Chryseobacterium</taxon>
    </lineage>
</organism>
<sequence length="65" mass="7141">MKNSQKKDALMIKFQNSRIERTKLDSINGGKLVTSPGQDLQTGVTSGGNHDNNVTAPDKYYDGTR</sequence>
<keyword evidence="3" id="KW-1185">Reference proteome</keyword>
<feature type="compositionally biased region" description="Polar residues" evidence="1">
    <location>
        <begin position="35"/>
        <end position="55"/>
    </location>
</feature>
<evidence type="ECO:0000313" key="2">
    <source>
        <dbReference type="EMBL" id="SFN29194.1"/>
    </source>
</evidence>
<dbReference type="EMBL" id="FOVD01000002">
    <property type="protein sequence ID" value="SFN29194.1"/>
    <property type="molecule type" value="Genomic_DNA"/>
</dbReference>